<dbReference type="GO" id="GO:0004497">
    <property type="term" value="F:monooxygenase activity"/>
    <property type="evidence" value="ECO:0007669"/>
    <property type="project" value="UniProtKB-KW"/>
</dbReference>
<name>A0A8H5F3W7_9AGAR</name>
<evidence type="ECO:0000256" key="2">
    <source>
        <dbReference type="ARBA" id="ARBA00005179"/>
    </source>
</evidence>
<comment type="caution">
    <text evidence="10">The sequence shown here is derived from an EMBL/GenBank/DDBJ whole genome shotgun (WGS) entry which is preliminary data.</text>
</comment>
<dbReference type="GO" id="GO:0020037">
    <property type="term" value="F:heme binding"/>
    <property type="evidence" value="ECO:0007669"/>
    <property type="project" value="InterPro"/>
</dbReference>
<comment type="similarity">
    <text evidence="3">Belongs to the cytochrome P450 family.</text>
</comment>
<evidence type="ECO:0000256" key="1">
    <source>
        <dbReference type="ARBA" id="ARBA00001971"/>
    </source>
</evidence>
<feature type="transmembrane region" description="Helical" evidence="9">
    <location>
        <begin position="6"/>
        <end position="27"/>
    </location>
</feature>
<keyword evidence="4" id="KW-0349">Heme</keyword>
<dbReference type="InterPro" id="IPR002401">
    <property type="entry name" value="Cyt_P450_E_grp-I"/>
</dbReference>
<gene>
    <name evidence="10" type="ORF">D9619_000358</name>
</gene>
<dbReference type="InterPro" id="IPR001128">
    <property type="entry name" value="Cyt_P450"/>
</dbReference>
<organism evidence="10 11">
    <name type="scientific">Psilocybe cf. subviscida</name>
    <dbReference type="NCBI Taxonomy" id="2480587"/>
    <lineage>
        <taxon>Eukaryota</taxon>
        <taxon>Fungi</taxon>
        <taxon>Dikarya</taxon>
        <taxon>Basidiomycota</taxon>
        <taxon>Agaricomycotina</taxon>
        <taxon>Agaricomycetes</taxon>
        <taxon>Agaricomycetidae</taxon>
        <taxon>Agaricales</taxon>
        <taxon>Agaricineae</taxon>
        <taxon>Strophariaceae</taxon>
        <taxon>Psilocybe</taxon>
    </lineage>
</organism>
<dbReference type="InterPro" id="IPR036396">
    <property type="entry name" value="Cyt_P450_sf"/>
</dbReference>
<comment type="pathway">
    <text evidence="2">Secondary metabolite biosynthesis.</text>
</comment>
<dbReference type="GO" id="GO:0005506">
    <property type="term" value="F:iron ion binding"/>
    <property type="evidence" value="ECO:0007669"/>
    <property type="project" value="InterPro"/>
</dbReference>
<comment type="cofactor">
    <cofactor evidence="1">
        <name>heme</name>
        <dbReference type="ChEBI" id="CHEBI:30413"/>
    </cofactor>
</comment>
<evidence type="ECO:0008006" key="12">
    <source>
        <dbReference type="Google" id="ProtNLM"/>
    </source>
</evidence>
<keyword evidence="6" id="KW-0560">Oxidoreductase</keyword>
<dbReference type="PANTHER" id="PTHR46300:SF7">
    <property type="entry name" value="P450, PUTATIVE (EUROFUNG)-RELATED"/>
    <property type="match status" value="1"/>
</dbReference>
<dbReference type="CDD" id="cd11065">
    <property type="entry name" value="CYP64-like"/>
    <property type="match status" value="1"/>
</dbReference>
<keyword evidence="7" id="KW-0408">Iron</keyword>
<dbReference type="InterPro" id="IPR050364">
    <property type="entry name" value="Cytochrome_P450_fung"/>
</dbReference>
<dbReference type="SUPFAM" id="SSF48264">
    <property type="entry name" value="Cytochrome P450"/>
    <property type="match status" value="1"/>
</dbReference>
<evidence type="ECO:0000313" key="11">
    <source>
        <dbReference type="Proteomes" id="UP000567179"/>
    </source>
</evidence>
<dbReference type="PANTHER" id="PTHR46300">
    <property type="entry name" value="P450, PUTATIVE (EUROFUNG)-RELATED-RELATED"/>
    <property type="match status" value="1"/>
</dbReference>
<dbReference type="PRINTS" id="PR00463">
    <property type="entry name" value="EP450I"/>
</dbReference>
<reference evidence="10 11" key="1">
    <citation type="journal article" date="2020" name="ISME J.">
        <title>Uncovering the hidden diversity of litter-decomposition mechanisms in mushroom-forming fungi.</title>
        <authorList>
            <person name="Floudas D."/>
            <person name="Bentzer J."/>
            <person name="Ahren D."/>
            <person name="Johansson T."/>
            <person name="Persson P."/>
            <person name="Tunlid A."/>
        </authorList>
    </citation>
    <scope>NUCLEOTIDE SEQUENCE [LARGE SCALE GENOMIC DNA]</scope>
    <source>
        <strain evidence="10 11">CBS 101986</strain>
    </source>
</reference>
<sequence length="439" mass="49325">MGSFQNYLPSQTALTVLIGAIVIFAVLRSKSSPLRSLPLPPGPPITNWLSGHLSIVPATQPWKIYAKWAEKYGPVIHLRVYGQHTIILSSLDDCTEVFEKRSNLYSDRPALTMIYLMGWDFAASLMPYGPRWRSQRRLFQQAFKRESSLSFRPEQTRKVNDMLYGLLTSPDEFADHIKSMTAATSMSITYGYDIKPKKDHFVDLAEDAVARISLAVFPGAALVNNMPILRYLPSWFPGAGFHKVASETRVMTTKMQEVPLKWVQKNLAAGIQPDCLVSERMPACKSDRDFVSLQEFAAMVYVAGADTTASALQTFFYAMTICPDAQKKAQEELDTVVGANRLPTYDDWNSLPYTEALMRETLRWGPVAPLGVGHAVTEDDVFKGCLIPKGSVIIPNVWAISRDKTRYKDPEAFNPDRFFDEDGNLNDDDSEYAFGFGRR</sequence>
<evidence type="ECO:0000313" key="10">
    <source>
        <dbReference type="EMBL" id="KAF5322721.1"/>
    </source>
</evidence>
<evidence type="ECO:0000256" key="6">
    <source>
        <dbReference type="ARBA" id="ARBA00023002"/>
    </source>
</evidence>
<dbReference type="Pfam" id="PF00067">
    <property type="entry name" value="p450"/>
    <property type="match status" value="1"/>
</dbReference>
<evidence type="ECO:0000256" key="5">
    <source>
        <dbReference type="ARBA" id="ARBA00022723"/>
    </source>
</evidence>
<dbReference type="EMBL" id="JAACJJ010000028">
    <property type="protein sequence ID" value="KAF5322721.1"/>
    <property type="molecule type" value="Genomic_DNA"/>
</dbReference>
<keyword evidence="9" id="KW-0472">Membrane</keyword>
<evidence type="ECO:0000256" key="8">
    <source>
        <dbReference type="ARBA" id="ARBA00023033"/>
    </source>
</evidence>
<evidence type="ECO:0000256" key="7">
    <source>
        <dbReference type="ARBA" id="ARBA00023004"/>
    </source>
</evidence>
<evidence type="ECO:0000256" key="3">
    <source>
        <dbReference type="ARBA" id="ARBA00010617"/>
    </source>
</evidence>
<evidence type="ECO:0000256" key="4">
    <source>
        <dbReference type="ARBA" id="ARBA00022617"/>
    </source>
</evidence>
<dbReference type="Gene3D" id="1.10.630.10">
    <property type="entry name" value="Cytochrome P450"/>
    <property type="match status" value="1"/>
</dbReference>
<dbReference type="AlphaFoldDB" id="A0A8H5F3W7"/>
<keyword evidence="9" id="KW-0812">Transmembrane</keyword>
<protein>
    <recommendedName>
        <fullName evidence="12">Cytochrome P450</fullName>
    </recommendedName>
</protein>
<keyword evidence="9" id="KW-1133">Transmembrane helix</keyword>
<dbReference type="OrthoDB" id="2789670at2759"/>
<evidence type="ECO:0000256" key="9">
    <source>
        <dbReference type="SAM" id="Phobius"/>
    </source>
</evidence>
<dbReference type="Proteomes" id="UP000567179">
    <property type="component" value="Unassembled WGS sequence"/>
</dbReference>
<accession>A0A8H5F3W7</accession>
<dbReference type="GO" id="GO:0016705">
    <property type="term" value="F:oxidoreductase activity, acting on paired donors, with incorporation or reduction of molecular oxygen"/>
    <property type="evidence" value="ECO:0007669"/>
    <property type="project" value="InterPro"/>
</dbReference>
<proteinExistence type="inferred from homology"/>
<keyword evidence="8" id="KW-0503">Monooxygenase</keyword>
<keyword evidence="11" id="KW-1185">Reference proteome</keyword>
<keyword evidence="5" id="KW-0479">Metal-binding</keyword>